<feature type="transmembrane region" description="Helical" evidence="1">
    <location>
        <begin position="283"/>
        <end position="305"/>
    </location>
</feature>
<feature type="transmembrane region" description="Helical" evidence="1">
    <location>
        <begin position="131"/>
        <end position="150"/>
    </location>
</feature>
<keyword evidence="1" id="KW-1133">Transmembrane helix</keyword>
<keyword evidence="1" id="KW-0472">Membrane</keyword>
<feature type="transmembrane region" description="Helical" evidence="1">
    <location>
        <begin position="426"/>
        <end position="446"/>
    </location>
</feature>
<feature type="transmembrane region" description="Helical" evidence="1">
    <location>
        <begin position="179"/>
        <end position="197"/>
    </location>
</feature>
<dbReference type="Pfam" id="PF04134">
    <property type="entry name" value="DCC1-like"/>
    <property type="match status" value="1"/>
</dbReference>
<protein>
    <recommendedName>
        <fullName evidence="4">DUF393 domain-containing protein</fullName>
    </recommendedName>
</protein>
<feature type="transmembrane region" description="Helical" evidence="1">
    <location>
        <begin position="233"/>
        <end position="253"/>
    </location>
</feature>
<keyword evidence="1" id="KW-0812">Transmembrane</keyword>
<dbReference type="Proteomes" id="UP000027866">
    <property type="component" value="Unassembled WGS sequence"/>
</dbReference>
<dbReference type="PATRIC" id="fig|39960.10.peg.2022"/>
<reference evidence="2 3" key="1">
    <citation type="submission" date="2014-04" db="EMBL/GenBank/DDBJ databases">
        <title>A comprehensive comparison of genomes of Erythrobacter spp. Strains.</title>
        <authorList>
            <person name="Zheng Q."/>
        </authorList>
    </citation>
    <scope>NUCLEOTIDE SEQUENCE [LARGE SCALE GENOMIC DNA]</scope>
    <source>
        <strain evidence="2 3">DSM 8509</strain>
    </source>
</reference>
<accession>A0A074MUB3</accession>
<dbReference type="GO" id="GO:0015035">
    <property type="term" value="F:protein-disulfide reductase activity"/>
    <property type="evidence" value="ECO:0007669"/>
    <property type="project" value="InterPro"/>
</dbReference>
<comment type="caution">
    <text evidence="2">The sequence shown here is derived from an EMBL/GenBank/DDBJ whole genome shotgun (WGS) entry which is preliminary data.</text>
</comment>
<gene>
    <name evidence="2" type="ORF">EH32_05660</name>
</gene>
<name>A0A074MUB3_9SPHN</name>
<evidence type="ECO:0000313" key="3">
    <source>
        <dbReference type="Proteomes" id="UP000027866"/>
    </source>
</evidence>
<dbReference type="InterPro" id="IPR007263">
    <property type="entry name" value="DCC1-like"/>
</dbReference>
<keyword evidence="3" id="KW-1185">Reference proteome</keyword>
<feature type="transmembrane region" description="Helical" evidence="1">
    <location>
        <begin position="156"/>
        <end position="172"/>
    </location>
</feature>
<evidence type="ECO:0008006" key="4">
    <source>
        <dbReference type="Google" id="ProtNLM"/>
    </source>
</evidence>
<dbReference type="RefSeq" id="WP_069297502.1">
    <property type="nucleotide sequence ID" value="NZ_CP017057.1"/>
</dbReference>
<evidence type="ECO:0000313" key="2">
    <source>
        <dbReference type="EMBL" id="KEO98591.1"/>
    </source>
</evidence>
<feature type="transmembrane region" description="Helical" evidence="1">
    <location>
        <begin position="371"/>
        <end position="388"/>
    </location>
</feature>
<feature type="transmembrane region" description="Helical" evidence="1">
    <location>
        <begin position="317"/>
        <end position="345"/>
    </location>
</feature>
<organism evidence="2 3">
    <name type="scientific">Erythrobacter litoralis</name>
    <dbReference type="NCBI Taxonomy" id="39960"/>
    <lineage>
        <taxon>Bacteria</taxon>
        <taxon>Pseudomonadati</taxon>
        <taxon>Pseudomonadota</taxon>
        <taxon>Alphaproteobacteria</taxon>
        <taxon>Sphingomonadales</taxon>
        <taxon>Erythrobacteraceae</taxon>
        <taxon>Erythrobacter/Porphyrobacter group</taxon>
        <taxon>Erythrobacter</taxon>
    </lineage>
</organism>
<dbReference type="EMBL" id="JMIX01000003">
    <property type="protein sequence ID" value="KEO98591.1"/>
    <property type="molecule type" value="Genomic_DNA"/>
</dbReference>
<evidence type="ECO:0000256" key="1">
    <source>
        <dbReference type="SAM" id="Phobius"/>
    </source>
</evidence>
<feature type="transmembrane region" description="Helical" evidence="1">
    <location>
        <begin position="395"/>
        <end position="414"/>
    </location>
</feature>
<feature type="transmembrane region" description="Helical" evidence="1">
    <location>
        <begin position="203"/>
        <end position="221"/>
    </location>
</feature>
<dbReference type="OrthoDB" id="9785438at2"/>
<dbReference type="AlphaFoldDB" id="A0A074MUB3"/>
<sequence>MISIFYDGECPFCTRYVQMVRLQRADSVELVNLRENDTRRRELNEAGFDLDGGMVVEDGTARYGGDKAVAYIASLTTPSDGFNRLNRWLFSKPALASLLYPVLRAGRWLALFLMGRSFISQADRSNDARREIFATFFALFSVFHFFNYVIEYRLPLSLDLVALLGAALALLFKPPSSRLLFVLMLVSTISTVVQAPVASNHTIVRAAALLGYWLAFATAMFRNDPFERIFERFAPAGCAALLVMYFFGIFHKINTDFLNPETSCAPTLWALMPWPLSAFQGPVIDYAAIYGTFIVEGLIACALVIKRFRHWGIAAGIGFHLLLSLSSYAMYISFTTLSIALHTLWLNESAARKTLASPIVRAVRAKLVQPIYRVAVIGLCVWLAIFAFGGHYSLATFAVLPLVLPFCWALLFHAGEVDEGQRSVPVIGVLVGALFFANCAMPYLGLKTAQSVNMFANLRLEAGVSNHLVISSAQRPFDYLQDVVTLKKSGTHRVYYDVLAWLQRNPDQSISFTRNGVLYENANAQTLAEDIEMILLPEWVNKWFHFQPVDLKQPEVCGI</sequence>
<dbReference type="KEGG" id="elq:Ga0102493_112925"/>
<proteinExistence type="predicted"/>